<accession>A0A6J6XMH7</accession>
<reference evidence="1" key="1">
    <citation type="submission" date="2020-05" db="EMBL/GenBank/DDBJ databases">
        <authorList>
            <person name="Chiriac C."/>
            <person name="Salcher M."/>
            <person name="Ghai R."/>
            <person name="Kavagutti S V."/>
        </authorList>
    </citation>
    <scope>NUCLEOTIDE SEQUENCE</scope>
</reference>
<evidence type="ECO:0000313" key="1">
    <source>
        <dbReference type="EMBL" id="CAB4797699.1"/>
    </source>
</evidence>
<protein>
    <submittedName>
        <fullName evidence="1">Unannotated protein</fullName>
    </submittedName>
</protein>
<proteinExistence type="predicted"/>
<gene>
    <name evidence="1" type="ORF">UFOPK2992_00835</name>
</gene>
<sequence>MPRSICRRRNRAACADERCSQPPHELERVVSRLACSRARATPSACQRSCQRTWRSRRSAHHAGAGSYEHELRNVLRSVAHPWLAAGARSACGRARRSTQRCRYPRASARALAVTRCGCVPSSRRLERVRHRRYLLSGQRGPQGSHRQRHRGRARLQQLRYLARHRVCRRLPHRAVAHPARRRRRIMADARRALE</sequence>
<organism evidence="1">
    <name type="scientific">freshwater metagenome</name>
    <dbReference type="NCBI Taxonomy" id="449393"/>
    <lineage>
        <taxon>unclassified sequences</taxon>
        <taxon>metagenomes</taxon>
        <taxon>ecological metagenomes</taxon>
    </lineage>
</organism>
<dbReference type="AlphaFoldDB" id="A0A6J6XMH7"/>
<name>A0A6J6XMH7_9ZZZZ</name>
<dbReference type="EMBL" id="CAFAAI010000127">
    <property type="protein sequence ID" value="CAB4797699.1"/>
    <property type="molecule type" value="Genomic_DNA"/>
</dbReference>